<organism evidence="1 2">
    <name type="scientific">Youngiibacter multivorans</name>
    <dbReference type="NCBI Taxonomy" id="937251"/>
    <lineage>
        <taxon>Bacteria</taxon>
        <taxon>Bacillati</taxon>
        <taxon>Bacillota</taxon>
        <taxon>Clostridia</taxon>
        <taxon>Eubacteriales</taxon>
        <taxon>Clostridiaceae</taxon>
        <taxon>Youngiibacter</taxon>
    </lineage>
</organism>
<dbReference type="PANTHER" id="PTHR48098">
    <property type="entry name" value="ENTEROCHELIN ESTERASE-RELATED"/>
    <property type="match status" value="1"/>
</dbReference>
<keyword evidence="1" id="KW-0378">Hydrolase</keyword>
<dbReference type="InterPro" id="IPR000801">
    <property type="entry name" value="Esterase-like"/>
</dbReference>
<dbReference type="GO" id="GO:0016787">
    <property type="term" value="F:hydrolase activity"/>
    <property type="evidence" value="ECO:0007669"/>
    <property type="project" value="UniProtKB-KW"/>
</dbReference>
<dbReference type="PANTHER" id="PTHR48098:SF6">
    <property type="entry name" value="FERRI-BACILLIBACTIN ESTERASE BESA"/>
    <property type="match status" value="1"/>
</dbReference>
<dbReference type="RefSeq" id="WP_209458377.1">
    <property type="nucleotide sequence ID" value="NZ_JAGGKC010000003.1"/>
</dbReference>
<dbReference type="SUPFAM" id="SSF53474">
    <property type="entry name" value="alpha/beta-Hydrolases"/>
    <property type="match status" value="1"/>
</dbReference>
<protein>
    <submittedName>
        <fullName evidence="1">Alpha/beta superfamily hydrolase</fullName>
    </submittedName>
</protein>
<dbReference type="Pfam" id="PF00756">
    <property type="entry name" value="Esterase"/>
    <property type="match status" value="1"/>
</dbReference>
<reference evidence="1 2" key="1">
    <citation type="submission" date="2021-03" db="EMBL/GenBank/DDBJ databases">
        <title>Genomic Encyclopedia of Type Strains, Phase IV (KMG-IV): sequencing the most valuable type-strain genomes for metagenomic binning, comparative biology and taxonomic classification.</title>
        <authorList>
            <person name="Goeker M."/>
        </authorList>
    </citation>
    <scope>NUCLEOTIDE SEQUENCE [LARGE SCALE GENOMIC DNA]</scope>
    <source>
        <strain evidence="1 2">DSM 6139</strain>
    </source>
</reference>
<dbReference type="InterPro" id="IPR050583">
    <property type="entry name" value="Mycobacterial_A85_antigen"/>
</dbReference>
<dbReference type="Proteomes" id="UP001519271">
    <property type="component" value="Unassembled WGS sequence"/>
</dbReference>
<comment type="caution">
    <text evidence="1">The sequence shown here is derived from an EMBL/GenBank/DDBJ whole genome shotgun (WGS) entry which is preliminary data.</text>
</comment>
<evidence type="ECO:0000313" key="1">
    <source>
        <dbReference type="EMBL" id="MBP1918138.1"/>
    </source>
</evidence>
<sequence>MGRFDFFVLEIPELQRERIIRVYLPDGYDRGRRRYPVVYMHDGQNLYHSEDSAYGDIWDAQGAADRLREKGMPVIVVGIDNGGDERLDEYSPWICPPADKFEKVHGLQWSFGGKGFKYGEFLVKTLKPLIDDKYRTKPGRKSTAVMGSSMGGYISIYIGTRYPEIFSMIGAMSTSVWVEEKKLLDTIRESKLKYPMKWYLDVGTNEAGDRRKRILNRGYVDGSVRVYGTLREKGLSDDDVRLFIDDGALHNEKEWAKRLPEALEFLFGLSR</sequence>
<evidence type="ECO:0000313" key="2">
    <source>
        <dbReference type="Proteomes" id="UP001519271"/>
    </source>
</evidence>
<name>A0ABS4G0R4_9CLOT</name>
<accession>A0ABS4G0R4</accession>
<dbReference type="Gene3D" id="3.40.50.1820">
    <property type="entry name" value="alpha/beta hydrolase"/>
    <property type="match status" value="1"/>
</dbReference>
<dbReference type="InterPro" id="IPR029058">
    <property type="entry name" value="AB_hydrolase_fold"/>
</dbReference>
<proteinExistence type="predicted"/>
<gene>
    <name evidence="1" type="ORF">J2Z34_000609</name>
</gene>
<dbReference type="EMBL" id="JAGGKC010000003">
    <property type="protein sequence ID" value="MBP1918138.1"/>
    <property type="molecule type" value="Genomic_DNA"/>
</dbReference>
<keyword evidence="2" id="KW-1185">Reference proteome</keyword>